<comment type="caution">
    <text evidence="1">The sequence shown here is derived from an EMBL/GenBank/DDBJ whole genome shotgun (WGS) entry which is preliminary data.</text>
</comment>
<dbReference type="EMBL" id="JAPWTJ010002756">
    <property type="protein sequence ID" value="KAJ8964640.1"/>
    <property type="molecule type" value="Genomic_DNA"/>
</dbReference>
<sequence length="79" mass="9211">MLMKYHQGCVVKRICLETWLEKNVKHLRKQCLKIAIEMVLTPLFCIENGPVTEQRILKLALKNKMLLSVRIAKTIAITY</sequence>
<proteinExistence type="predicted"/>
<evidence type="ECO:0000313" key="2">
    <source>
        <dbReference type="Proteomes" id="UP001162164"/>
    </source>
</evidence>
<dbReference type="Proteomes" id="UP001162164">
    <property type="component" value="Unassembled WGS sequence"/>
</dbReference>
<protein>
    <submittedName>
        <fullName evidence="1">Uncharacterized protein</fullName>
    </submittedName>
</protein>
<accession>A0ABQ9ISZ6</accession>
<evidence type="ECO:0000313" key="1">
    <source>
        <dbReference type="EMBL" id="KAJ8964640.1"/>
    </source>
</evidence>
<organism evidence="1 2">
    <name type="scientific">Molorchus minor</name>
    <dbReference type="NCBI Taxonomy" id="1323400"/>
    <lineage>
        <taxon>Eukaryota</taxon>
        <taxon>Metazoa</taxon>
        <taxon>Ecdysozoa</taxon>
        <taxon>Arthropoda</taxon>
        <taxon>Hexapoda</taxon>
        <taxon>Insecta</taxon>
        <taxon>Pterygota</taxon>
        <taxon>Neoptera</taxon>
        <taxon>Endopterygota</taxon>
        <taxon>Coleoptera</taxon>
        <taxon>Polyphaga</taxon>
        <taxon>Cucujiformia</taxon>
        <taxon>Chrysomeloidea</taxon>
        <taxon>Cerambycidae</taxon>
        <taxon>Lamiinae</taxon>
        <taxon>Monochamini</taxon>
        <taxon>Molorchus</taxon>
    </lineage>
</organism>
<keyword evidence="2" id="KW-1185">Reference proteome</keyword>
<gene>
    <name evidence="1" type="ORF">NQ317_003553</name>
</gene>
<name>A0ABQ9ISZ6_9CUCU</name>
<reference evidence="1" key="1">
    <citation type="journal article" date="2023" name="Insect Mol. Biol.">
        <title>Genome sequencing provides insights into the evolution of gene families encoding plant cell wall-degrading enzymes in longhorned beetles.</title>
        <authorList>
            <person name="Shin N.R."/>
            <person name="Okamura Y."/>
            <person name="Kirsch R."/>
            <person name="Pauchet Y."/>
        </authorList>
    </citation>
    <scope>NUCLEOTIDE SEQUENCE</scope>
    <source>
        <strain evidence="1">MMC_N1</strain>
    </source>
</reference>